<dbReference type="Gene3D" id="3.40.50.720">
    <property type="entry name" value="NAD(P)-binding Rossmann-like Domain"/>
    <property type="match status" value="1"/>
</dbReference>
<dbReference type="Proteomes" id="UP000179627">
    <property type="component" value="Unassembled WGS sequence"/>
</dbReference>
<dbReference type="PANTHER" id="PTHR24321">
    <property type="entry name" value="DEHYDROGENASES, SHORT CHAIN"/>
    <property type="match status" value="1"/>
</dbReference>
<evidence type="ECO:0000313" key="4">
    <source>
        <dbReference type="Proteomes" id="UP000179627"/>
    </source>
</evidence>
<gene>
    <name evidence="3" type="ORF">CC117_23135</name>
</gene>
<evidence type="ECO:0000256" key="2">
    <source>
        <dbReference type="ARBA" id="ARBA00023002"/>
    </source>
</evidence>
<dbReference type="OrthoDB" id="9809287at2"/>
<accession>A0A1S1QI20</accession>
<comment type="caution">
    <text evidence="3">The sequence shown here is derived from an EMBL/GenBank/DDBJ whole genome shotgun (WGS) entry which is preliminary data.</text>
</comment>
<keyword evidence="4" id="KW-1185">Reference proteome</keyword>
<dbReference type="PANTHER" id="PTHR24321:SF13">
    <property type="entry name" value="2,3-DIHYDRO-2,3-DIHYDROXYBENZOATE DEHYDROGENASE"/>
    <property type="match status" value="1"/>
</dbReference>
<sequence>MTLFDAFRFDGKRVVVVGGATGMGAAAAELAVSAGAEVVVLDYADIKLDGVQAIHVNLAEAASIDAALAQLDGPVHALISAAGVADGTPGIEKINFIGHRYLIDRLLAAGQLPSGSAIGFISSAAGLGWEANLPQLKEFLAITDFDEASKWAVENGKADYMNSKQAVCAYVATQALPLLKQGIRINAICPGPTDTPLAQDNKETWLGFGADYRAEVGIEAATSLEQAYPLLFLVSAAASAISGITIVTDSGYFSSGLTETYPAATPIVRYLSGRS</sequence>
<dbReference type="InterPro" id="IPR036291">
    <property type="entry name" value="NAD(P)-bd_dom_sf"/>
</dbReference>
<dbReference type="PRINTS" id="PR00081">
    <property type="entry name" value="GDHRDH"/>
</dbReference>
<evidence type="ECO:0000256" key="1">
    <source>
        <dbReference type="ARBA" id="ARBA00006484"/>
    </source>
</evidence>
<comment type="similarity">
    <text evidence="1">Belongs to the short-chain dehydrogenases/reductases (SDR) family.</text>
</comment>
<dbReference type="GO" id="GO:0016491">
    <property type="term" value="F:oxidoreductase activity"/>
    <property type="evidence" value="ECO:0007669"/>
    <property type="project" value="UniProtKB-KW"/>
</dbReference>
<reference evidence="4" key="1">
    <citation type="submission" date="2016-07" db="EMBL/GenBank/DDBJ databases">
        <title>Sequence Frankia sp. strain CcI1.17.</title>
        <authorList>
            <person name="Ghodhbane-Gtari F."/>
            <person name="Swanson E."/>
            <person name="Gueddou A."/>
            <person name="Morris K."/>
            <person name="Hezbri K."/>
            <person name="Ktari A."/>
            <person name="Nouioui I."/>
            <person name="Abebe-Akele F."/>
            <person name="Simpson S."/>
            <person name="Thomas K."/>
            <person name="Gtari M."/>
            <person name="Tisa L.S."/>
            <person name="Hurst S."/>
        </authorList>
    </citation>
    <scope>NUCLEOTIDE SEQUENCE [LARGE SCALE GENOMIC DNA]</scope>
    <source>
        <strain evidence="4">Cc1.17</strain>
    </source>
</reference>
<evidence type="ECO:0000313" key="3">
    <source>
        <dbReference type="EMBL" id="OHV33256.1"/>
    </source>
</evidence>
<dbReference type="Pfam" id="PF13561">
    <property type="entry name" value="adh_short_C2"/>
    <property type="match status" value="1"/>
</dbReference>
<dbReference type="RefSeq" id="WP_071087173.1">
    <property type="nucleotide sequence ID" value="NZ_MBLM01000133.1"/>
</dbReference>
<dbReference type="AlphaFoldDB" id="A0A1S1QI20"/>
<dbReference type="EMBL" id="MBLM01000133">
    <property type="protein sequence ID" value="OHV33256.1"/>
    <property type="molecule type" value="Genomic_DNA"/>
</dbReference>
<organism evidence="3 4">
    <name type="scientific">Parafrankia colletiae</name>
    <dbReference type="NCBI Taxonomy" id="573497"/>
    <lineage>
        <taxon>Bacteria</taxon>
        <taxon>Bacillati</taxon>
        <taxon>Actinomycetota</taxon>
        <taxon>Actinomycetes</taxon>
        <taxon>Frankiales</taxon>
        <taxon>Frankiaceae</taxon>
        <taxon>Parafrankia</taxon>
    </lineage>
</organism>
<dbReference type="SUPFAM" id="SSF51735">
    <property type="entry name" value="NAD(P)-binding Rossmann-fold domains"/>
    <property type="match status" value="1"/>
</dbReference>
<keyword evidence="2" id="KW-0560">Oxidoreductase</keyword>
<dbReference type="InterPro" id="IPR002347">
    <property type="entry name" value="SDR_fam"/>
</dbReference>
<name>A0A1S1QI20_9ACTN</name>
<proteinExistence type="inferred from homology"/>
<protein>
    <submittedName>
        <fullName evidence="3">Short-chain dehydrogenase</fullName>
    </submittedName>
</protein>